<organism evidence="6 7">
    <name type="scientific">Yinghuangia aomiensis</name>
    <dbReference type="NCBI Taxonomy" id="676205"/>
    <lineage>
        <taxon>Bacteria</taxon>
        <taxon>Bacillati</taxon>
        <taxon>Actinomycetota</taxon>
        <taxon>Actinomycetes</taxon>
        <taxon>Kitasatosporales</taxon>
        <taxon>Streptomycetaceae</taxon>
        <taxon>Yinghuangia</taxon>
    </lineage>
</organism>
<dbReference type="InterPro" id="IPR050766">
    <property type="entry name" value="Bact_Lucif_Oxidored"/>
</dbReference>
<keyword evidence="3" id="KW-0560">Oxidoreductase</keyword>
<dbReference type="EMBL" id="BAABHS010000074">
    <property type="protein sequence ID" value="GAA4997879.1"/>
    <property type="molecule type" value="Genomic_DNA"/>
</dbReference>
<dbReference type="PANTHER" id="PTHR30137:SF16">
    <property type="entry name" value="BLL0895 PROTEIN"/>
    <property type="match status" value="1"/>
</dbReference>
<evidence type="ECO:0000256" key="4">
    <source>
        <dbReference type="ARBA" id="ARBA00023033"/>
    </source>
</evidence>
<dbReference type="Pfam" id="PF00296">
    <property type="entry name" value="Bac_luciferase"/>
    <property type="match status" value="1"/>
</dbReference>
<comment type="caution">
    <text evidence="6">The sequence shown here is derived from an EMBL/GenBank/DDBJ whole genome shotgun (WGS) entry which is preliminary data.</text>
</comment>
<keyword evidence="7" id="KW-1185">Reference proteome</keyword>
<sequence>MAVFALRFDFRNPTFAGSSMADRFTAALDMAEWADRLGFASIVLSEHHGSDDGYLPAPLPLAAAVAARTRDIAISISAIPAPLHDPVRLAEEIAVVDLISRGRVSIVLVNGYVQAEFDMAGVVTKDRVRLTTETVRTLRDAWTGKPFEFRGRRVRVTPTPFRESGPPIVLGGSVEAAARRAARIADGFMPSNPEIWKFYRDELVGLEKPDPGPYFGTGTAFVHLSDDPERDWARILPFAMHEANAYGTNMAAAGTEGIGGYFTTHDAEELRESGQYRVVTPEDFVAELAAAGTHGFALFHPMMGGIPPELAWESLRLFEAKVFPRLGGGEEQ</sequence>
<evidence type="ECO:0000259" key="5">
    <source>
        <dbReference type="Pfam" id="PF00296"/>
    </source>
</evidence>
<gene>
    <name evidence="6" type="ORF">GCM10023205_84410</name>
</gene>
<evidence type="ECO:0000256" key="1">
    <source>
        <dbReference type="ARBA" id="ARBA00010426"/>
    </source>
</evidence>
<dbReference type="RefSeq" id="WP_345681215.1">
    <property type="nucleotide sequence ID" value="NZ_BAABHS010000074.1"/>
</dbReference>
<reference evidence="7" key="1">
    <citation type="journal article" date="2019" name="Int. J. Syst. Evol. Microbiol.">
        <title>The Global Catalogue of Microorganisms (GCM) 10K type strain sequencing project: providing services to taxonomists for standard genome sequencing and annotation.</title>
        <authorList>
            <consortium name="The Broad Institute Genomics Platform"/>
            <consortium name="The Broad Institute Genome Sequencing Center for Infectious Disease"/>
            <person name="Wu L."/>
            <person name="Ma J."/>
        </authorList>
    </citation>
    <scope>NUCLEOTIDE SEQUENCE [LARGE SCALE GENOMIC DNA]</scope>
    <source>
        <strain evidence="7">JCM 17986</strain>
    </source>
</reference>
<dbReference type="Proteomes" id="UP001500466">
    <property type="component" value="Unassembled WGS sequence"/>
</dbReference>
<proteinExistence type="inferred from homology"/>
<evidence type="ECO:0000256" key="2">
    <source>
        <dbReference type="ARBA" id="ARBA00022630"/>
    </source>
</evidence>
<evidence type="ECO:0000313" key="7">
    <source>
        <dbReference type="Proteomes" id="UP001500466"/>
    </source>
</evidence>
<keyword evidence="2" id="KW-0285">Flavoprotein</keyword>
<dbReference type="InterPro" id="IPR036661">
    <property type="entry name" value="Luciferase-like_sf"/>
</dbReference>
<dbReference type="Gene3D" id="3.20.20.30">
    <property type="entry name" value="Luciferase-like domain"/>
    <property type="match status" value="1"/>
</dbReference>
<accession>A0ABP9IH34</accession>
<dbReference type="SUPFAM" id="SSF51679">
    <property type="entry name" value="Bacterial luciferase-like"/>
    <property type="match status" value="1"/>
</dbReference>
<feature type="domain" description="Luciferase-like" evidence="5">
    <location>
        <begin position="19"/>
        <end position="294"/>
    </location>
</feature>
<protein>
    <recommendedName>
        <fullName evidence="5">Luciferase-like domain-containing protein</fullName>
    </recommendedName>
</protein>
<name>A0ABP9IH34_9ACTN</name>
<dbReference type="InterPro" id="IPR011251">
    <property type="entry name" value="Luciferase-like_dom"/>
</dbReference>
<dbReference type="PANTHER" id="PTHR30137">
    <property type="entry name" value="LUCIFERASE-LIKE MONOOXYGENASE"/>
    <property type="match status" value="1"/>
</dbReference>
<keyword evidence="4" id="KW-0503">Monooxygenase</keyword>
<evidence type="ECO:0000256" key="3">
    <source>
        <dbReference type="ARBA" id="ARBA00023002"/>
    </source>
</evidence>
<evidence type="ECO:0000313" key="6">
    <source>
        <dbReference type="EMBL" id="GAA4997879.1"/>
    </source>
</evidence>
<comment type="similarity">
    <text evidence="1">Belongs to the bacterial luciferase oxidoreductase family.</text>
</comment>